<dbReference type="InterPro" id="IPR010982">
    <property type="entry name" value="Lambda_DNA-bd_dom_sf"/>
</dbReference>
<dbReference type="EMBL" id="MJMH01000034">
    <property type="protein sequence ID" value="OLQ96136.1"/>
    <property type="molecule type" value="Genomic_DNA"/>
</dbReference>
<evidence type="ECO:0000256" key="2">
    <source>
        <dbReference type="ARBA" id="ARBA00023125"/>
    </source>
</evidence>
<dbReference type="InterPro" id="IPR046335">
    <property type="entry name" value="LacI/GalR-like_sensor"/>
</dbReference>
<keyword evidence="3" id="KW-0804">Transcription</keyword>
<reference evidence="7 8" key="1">
    <citation type="submission" date="2016-09" db="EMBL/GenBank/DDBJ databases">
        <title>Genomic Taxonomy of the Vibrionaceae.</title>
        <authorList>
            <person name="Gonzalez-Castillo A."/>
            <person name="Gomez-Gil B."/>
            <person name="Enciso-Ibarra K."/>
        </authorList>
    </citation>
    <scope>NUCLEOTIDE SEQUENCE [LARGE SCALE GENOMIC DNA]</scope>
    <source>
        <strain evidence="6 7">CAIM 1902</strain>
        <strain evidence="5 8">CAIM 703</strain>
    </source>
</reference>
<dbReference type="PROSITE" id="PS00356">
    <property type="entry name" value="HTH_LACI_1"/>
    <property type="match status" value="1"/>
</dbReference>
<sequence length="335" mass="37687">MGKVRIIDVANHAGVSKSTISQYLNGRYKHMAESTRERIKLAISELDYVPNPIARSLKTDKTKTIGVVVRDVAGFHSSQVIRGVDDYCKKHGYNVVIYNTDFAPESEAQSLKSLKEMCVDGIIIASSGKNPDLLDQYRQQGFPLVEFQIEYQPSDKYVVVSDYEKAAFDATEYLIELGHKNICLITQTFEGIQSRQERIQGFQRALDKHAIKHDQSNILFWSRKDGFESSPSALLRSAQAPSAFFTQHLAITTELLKDLESNKVTVPNDVSLLGFDELPMAEFLKVPVTVIKQDPHRIGVESAKTLMALINNKKPRTKKIIVPCKLIARQSCQTR</sequence>
<dbReference type="CDD" id="cd01392">
    <property type="entry name" value="HTH_LacI"/>
    <property type="match status" value="1"/>
</dbReference>
<dbReference type="PANTHER" id="PTHR30146:SF109">
    <property type="entry name" value="HTH-TYPE TRANSCRIPTIONAL REGULATOR GALS"/>
    <property type="match status" value="1"/>
</dbReference>
<dbReference type="InterPro" id="IPR028082">
    <property type="entry name" value="Peripla_BP_I"/>
</dbReference>
<dbReference type="EMBL" id="MJMJ01000001">
    <property type="protein sequence ID" value="OLQ93476.1"/>
    <property type="molecule type" value="Genomic_DNA"/>
</dbReference>
<dbReference type="Pfam" id="PF13377">
    <property type="entry name" value="Peripla_BP_3"/>
    <property type="match status" value="1"/>
</dbReference>
<dbReference type="AlphaFoldDB" id="A0A1Q9HRK2"/>
<name>A0A1Q9HRK2_9VIBR</name>
<keyword evidence="7" id="KW-1185">Reference proteome</keyword>
<dbReference type="GO" id="GO:0003700">
    <property type="term" value="F:DNA-binding transcription factor activity"/>
    <property type="evidence" value="ECO:0007669"/>
    <property type="project" value="TreeGrafter"/>
</dbReference>
<dbReference type="PANTHER" id="PTHR30146">
    <property type="entry name" value="LACI-RELATED TRANSCRIPTIONAL REPRESSOR"/>
    <property type="match status" value="1"/>
</dbReference>
<dbReference type="SUPFAM" id="SSF47413">
    <property type="entry name" value="lambda repressor-like DNA-binding domains"/>
    <property type="match status" value="1"/>
</dbReference>
<organism evidence="5 8">
    <name type="scientific">Vibrio panuliri</name>
    <dbReference type="NCBI Taxonomy" id="1381081"/>
    <lineage>
        <taxon>Bacteria</taxon>
        <taxon>Pseudomonadati</taxon>
        <taxon>Pseudomonadota</taxon>
        <taxon>Gammaproteobacteria</taxon>
        <taxon>Vibrionales</taxon>
        <taxon>Vibrionaceae</taxon>
        <taxon>Vibrio</taxon>
    </lineage>
</organism>
<evidence type="ECO:0000259" key="4">
    <source>
        <dbReference type="PROSITE" id="PS50932"/>
    </source>
</evidence>
<dbReference type="Pfam" id="PF00356">
    <property type="entry name" value="LacI"/>
    <property type="match status" value="1"/>
</dbReference>
<dbReference type="STRING" id="1381081.BIY22_03010"/>
<dbReference type="GO" id="GO:0000976">
    <property type="term" value="F:transcription cis-regulatory region binding"/>
    <property type="evidence" value="ECO:0007669"/>
    <property type="project" value="TreeGrafter"/>
</dbReference>
<dbReference type="SMART" id="SM00354">
    <property type="entry name" value="HTH_LACI"/>
    <property type="match status" value="1"/>
</dbReference>
<dbReference type="OrthoDB" id="9798934at2"/>
<dbReference type="PROSITE" id="PS50932">
    <property type="entry name" value="HTH_LACI_2"/>
    <property type="match status" value="1"/>
</dbReference>
<dbReference type="Proteomes" id="UP000186039">
    <property type="component" value="Unassembled WGS sequence"/>
</dbReference>
<keyword evidence="1" id="KW-0805">Transcription regulation</keyword>
<protein>
    <submittedName>
        <fullName evidence="5">LacI family transcriptional regulator</fullName>
    </submittedName>
</protein>
<evidence type="ECO:0000313" key="5">
    <source>
        <dbReference type="EMBL" id="OLQ93476.1"/>
    </source>
</evidence>
<comment type="caution">
    <text evidence="5">The sequence shown here is derived from an EMBL/GenBank/DDBJ whole genome shotgun (WGS) entry which is preliminary data.</text>
</comment>
<evidence type="ECO:0000313" key="6">
    <source>
        <dbReference type="EMBL" id="OLQ96136.1"/>
    </source>
</evidence>
<dbReference type="Gene3D" id="1.10.260.40">
    <property type="entry name" value="lambda repressor-like DNA-binding domains"/>
    <property type="match status" value="1"/>
</dbReference>
<gene>
    <name evidence="6" type="ORF">BIY20_19945</name>
    <name evidence="5" type="ORF">BIY22_03010</name>
</gene>
<evidence type="ECO:0000256" key="3">
    <source>
        <dbReference type="ARBA" id="ARBA00023163"/>
    </source>
</evidence>
<feature type="domain" description="HTH lacI-type" evidence="4">
    <location>
        <begin position="4"/>
        <end position="59"/>
    </location>
</feature>
<dbReference type="SUPFAM" id="SSF53822">
    <property type="entry name" value="Periplasmic binding protein-like I"/>
    <property type="match status" value="1"/>
</dbReference>
<dbReference type="InterPro" id="IPR000843">
    <property type="entry name" value="HTH_LacI"/>
</dbReference>
<proteinExistence type="predicted"/>
<keyword evidence="2" id="KW-0238">DNA-binding</keyword>
<evidence type="ECO:0000313" key="7">
    <source>
        <dbReference type="Proteomes" id="UP000186039"/>
    </source>
</evidence>
<dbReference type="Gene3D" id="3.40.50.2300">
    <property type="match status" value="2"/>
</dbReference>
<evidence type="ECO:0000313" key="8">
    <source>
        <dbReference type="Proteomes" id="UP000186313"/>
    </source>
</evidence>
<dbReference type="Proteomes" id="UP000186313">
    <property type="component" value="Unassembled WGS sequence"/>
</dbReference>
<accession>A0A1Q9HRK2</accession>
<evidence type="ECO:0000256" key="1">
    <source>
        <dbReference type="ARBA" id="ARBA00023015"/>
    </source>
</evidence>